<dbReference type="EMBL" id="JBBPBN010000026">
    <property type="protein sequence ID" value="KAK9008509.1"/>
    <property type="molecule type" value="Genomic_DNA"/>
</dbReference>
<dbReference type="PANTHER" id="PTHR47723">
    <property type="entry name" value="OS05G0353850 PROTEIN"/>
    <property type="match status" value="1"/>
</dbReference>
<proteinExistence type="predicted"/>
<feature type="domain" description="RNase H type-1" evidence="1">
    <location>
        <begin position="2"/>
        <end position="97"/>
    </location>
</feature>
<dbReference type="Pfam" id="PF13456">
    <property type="entry name" value="RVT_3"/>
    <property type="match status" value="1"/>
</dbReference>
<keyword evidence="3" id="KW-1185">Reference proteome</keyword>
<dbReference type="InterPro" id="IPR002156">
    <property type="entry name" value="RNaseH_domain"/>
</dbReference>
<dbReference type="InterPro" id="IPR044730">
    <property type="entry name" value="RNase_H-like_dom_plant"/>
</dbReference>
<accession>A0ABR2R6K8</accession>
<gene>
    <name evidence="2" type="ORF">V6N11_075399</name>
</gene>
<reference evidence="2 3" key="1">
    <citation type="journal article" date="2024" name="G3 (Bethesda)">
        <title>Genome assembly of Hibiscus sabdariffa L. provides insights into metabolisms of medicinal natural products.</title>
        <authorList>
            <person name="Kim T."/>
        </authorList>
    </citation>
    <scope>NUCLEOTIDE SEQUENCE [LARGE SCALE GENOMIC DNA]</scope>
    <source>
        <strain evidence="2">TK-2024</strain>
        <tissue evidence="2">Old leaves</tissue>
    </source>
</reference>
<evidence type="ECO:0000313" key="2">
    <source>
        <dbReference type="EMBL" id="KAK9008509.1"/>
    </source>
</evidence>
<comment type="caution">
    <text evidence="2">The sequence shown here is derived from an EMBL/GenBank/DDBJ whole genome shotgun (WGS) entry which is preliminary data.</text>
</comment>
<name>A0ABR2R6K8_9ROSI</name>
<dbReference type="Proteomes" id="UP001396334">
    <property type="component" value="Unassembled WGS sequence"/>
</dbReference>
<dbReference type="SUPFAM" id="SSF53098">
    <property type="entry name" value="Ribonuclease H-like"/>
    <property type="match status" value="1"/>
</dbReference>
<organism evidence="2 3">
    <name type="scientific">Hibiscus sabdariffa</name>
    <name type="common">roselle</name>
    <dbReference type="NCBI Taxonomy" id="183260"/>
    <lineage>
        <taxon>Eukaryota</taxon>
        <taxon>Viridiplantae</taxon>
        <taxon>Streptophyta</taxon>
        <taxon>Embryophyta</taxon>
        <taxon>Tracheophyta</taxon>
        <taxon>Spermatophyta</taxon>
        <taxon>Magnoliopsida</taxon>
        <taxon>eudicotyledons</taxon>
        <taxon>Gunneridae</taxon>
        <taxon>Pentapetalae</taxon>
        <taxon>rosids</taxon>
        <taxon>malvids</taxon>
        <taxon>Malvales</taxon>
        <taxon>Malvaceae</taxon>
        <taxon>Malvoideae</taxon>
        <taxon>Hibiscus</taxon>
    </lineage>
</organism>
<dbReference type="PANTHER" id="PTHR47723:SF19">
    <property type="entry name" value="POLYNUCLEOTIDYL TRANSFERASE, RIBONUCLEASE H-LIKE SUPERFAMILY PROTEIN"/>
    <property type="match status" value="1"/>
</dbReference>
<dbReference type="InterPro" id="IPR012337">
    <property type="entry name" value="RNaseH-like_sf"/>
</dbReference>
<sequence length="99" mass="10842">MNVDASVSIADQTAGVGGVLRDGYGTWLFGFTRFLGRCATLLTELWTIHDGLLHAWVLGYCQVELESGCLVVVRIVNSRSDVLAGCTLVDSIRRLIRKD</sequence>
<protein>
    <recommendedName>
        <fullName evidence="1">RNase H type-1 domain-containing protein</fullName>
    </recommendedName>
</protein>
<dbReference type="Gene3D" id="3.30.420.10">
    <property type="entry name" value="Ribonuclease H-like superfamily/Ribonuclease H"/>
    <property type="match status" value="1"/>
</dbReference>
<dbReference type="InterPro" id="IPR036397">
    <property type="entry name" value="RNaseH_sf"/>
</dbReference>
<evidence type="ECO:0000259" key="1">
    <source>
        <dbReference type="Pfam" id="PF13456"/>
    </source>
</evidence>
<dbReference type="InterPro" id="IPR053151">
    <property type="entry name" value="RNase_H-like"/>
</dbReference>
<dbReference type="CDD" id="cd06222">
    <property type="entry name" value="RNase_H_like"/>
    <property type="match status" value="1"/>
</dbReference>
<evidence type="ECO:0000313" key="3">
    <source>
        <dbReference type="Proteomes" id="UP001396334"/>
    </source>
</evidence>